<keyword evidence="3" id="KW-1185">Reference proteome</keyword>
<feature type="coiled-coil region" evidence="1">
    <location>
        <begin position="40"/>
        <end position="85"/>
    </location>
</feature>
<evidence type="ECO:0000313" key="2">
    <source>
        <dbReference type="EMBL" id="PKI76828.1"/>
    </source>
</evidence>
<keyword evidence="1" id="KW-0175">Coiled coil</keyword>
<evidence type="ECO:0000313" key="3">
    <source>
        <dbReference type="Proteomes" id="UP000233551"/>
    </source>
</evidence>
<dbReference type="AlphaFoldDB" id="A0A2I0L7Y9"/>
<dbReference type="Proteomes" id="UP000233551">
    <property type="component" value="Unassembled WGS sequence"/>
</dbReference>
<reference evidence="2 3" key="1">
    <citation type="submission" date="2017-11" db="EMBL/GenBank/DDBJ databases">
        <title>De-novo sequencing of pomegranate (Punica granatum L.) genome.</title>
        <authorList>
            <person name="Akparov Z."/>
            <person name="Amiraslanov A."/>
            <person name="Hajiyeva S."/>
            <person name="Abbasov M."/>
            <person name="Kaur K."/>
            <person name="Hamwieh A."/>
            <person name="Solovyev V."/>
            <person name="Salamov A."/>
            <person name="Braich B."/>
            <person name="Kosarev P."/>
            <person name="Mahmoud A."/>
            <person name="Hajiyev E."/>
            <person name="Babayeva S."/>
            <person name="Izzatullayeva V."/>
            <person name="Mammadov A."/>
            <person name="Mammadov A."/>
            <person name="Sharifova S."/>
            <person name="Ojaghi J."/>
            <person name="Eynullazada K."/>
            <person name="Bayramov B."/>
            <person name="Abdulazimova A."/>
            <person name="Shahmuradov I."/>
        </authorList>
    </citation>
    <scope>NUCLEOTIDE SEQUENCE [LARGE SCALE GENOMIC DNA]</scope>
    <source>
        <strain evidence="3">cv. AG2017</strain>
        <tissue evidence="2">Leaf</tissue>
    </source>
</reference>
<evidence type="ECO:0000256" key="1">
    <source>
        <dbReference type="SAM" id="Coils"/>
    </source>
</evidence>
<sequence>MQLQFKETKEMLHKEREAAKKSAEIAPVIQEVPVIDNASMEKLTSENEKLKALVNSLEKKIDDTEKKYEETRKISEERLKQAMDAESKLVQMKTDMQRF</sequence>
<dbReference type="EMBL" id="PGOL01000108">
    <property type="protein sequence ID" value="PKI76828.1"/>
    <property type="molecule type" value="Genomic_DNA"/>
</dbReference>
<name>A0A2I0L7Y9_PUNGR</name>
<gene>
    <name evidence="2" type="ORF">CRG98_002814</name>
</gene>
<dbReference type="STRING" id="22663.A0A2I0L7Y9"/>
<proteinExistence type="predicted"/>
<accession>A0A2I0L7Y9</accession>
<organism evidence="2 3">
    <name type="scientific">Punica granatum</name>
    <name type="common">Pomegranate</name>
    <dbReference type="NCBI Taxonomy" id="22663"/>
    <lineage>
        <taxon>Eukaryota</taxon>
        <taxon>Viridiplantae</taxon>
        <taxon>Streptophyta</taxon>
        <taxon>Embryophyta</taxon>
        <taxon>Tracheophyta</taxon>
        <taxon>Spermatophyta</taxon>
        <taxon>Magnoliopsida</taxon>
        <taxon>eudicotyledons</taxon>
        <taxon>Gunneridae</taxon>
        <taxon>Pentapetalae</taxon>
        <taxon>rosids</taxon>
        <taxon>malvids</taxon>
        <taxon>Myrtales</taxon>
        <taxon>Lythraceae</taxon>
        <taxon>Punica</taxon>
    </lineage>
</organism>
<protein>
    <submittedName>
        <fullName evidence="2">Uncharacterized protein</fullName>
    </submittedName>
</protein>
<comment type="caution">
    <text evidence="2">The sequence shown here is derived from an EMBL/GenBank/DDBJ whole genome shotgun (WGS) entry which is preliminary data.</text>
</comment>